<evidence type="ECO:0000313" key="1">
    <source>
        <dbReference type="EMBL" id="JAD65619.1"/>
    </source>
</evidence>
<organism evidence="1">
    <name type="scientific">Arundo donax</name>
    <name type="common">Giant reed</name>
    <name type="synonym">Donax arundinaceus</name>
    <dbReference type="NCBI Taxonomy" id="35708"/>
    <lineage>
        <taxon>Eukaryota</taxon>
        <taxon>Viridiplantae</taxon>
        <taxon>Streptophyta</taxon>
        <taxon>Embryophyta</taxon>
        <taxon>Tracheophyta</taxon>
        <taxon>Spermatophyta</taxon>
        <taxon>Magnoliopsida</taxon>
        <taxon>Liliopsida</taxon>
        <taxon>Poales</taxon>
        <taxon>Poaceae</taxon>
        <taxon>PACMAD clade</taxon>
        <taxon>Arundinoideae</taxon>
        <taxon>Arundineae</taxon>
        <taxon>Arundo</taxon>
    </lineage>
</organism>
<reference evidence="1" key="2">
    <citation type="journal article" date="2015" name="Data Brief">
        <title>Shoot transcriptome of the giant reed, Arundo donax.</title>
        <authorList>
            <person name="Barrero R.A."/>
            <person name="Guerrero F.D."/>
            <person name="Moolhuijzen P."/>
            <person name="Goolsby J.A."/>
            <person name="Tidwell J."/>
            <person name="Bellgard S.E."/>
            <person name="Bellgard M.I."/>
        </authorList>
    </citation>
    <scope>NUCLEOTIDE SEQUENCE</scope>
    <source>
        <tissue evidence="1">Shoot tissue taken approximately 20 cm above the soil surface</tissue>
    </source>
</reference>
<dbReference type="EMBL" id="GBRH01232276">
    <property type="protein sequence ID" value="JAD65619.1"/>
    <property type="molecule type" value="Transcribed_RNA"/>
</dbReference>
<sequence>MIVRPMYTILNSEFVQRRCKLFCYLT</sequence>
<accession>A0A0A9BNZ1</accession>
<reference evidence="1" key="1">
    <citation type="submission" date="2014-09" db="EMBL/GenBank/DDBJ databases">
        <authorList>
            <person name="Magalhaes I.L.F."/>
            <person name="Oliveira U."/>
            <person name="Santos F.R."/>
            <person name="Vidigal T.H.D.A."/>
            <person name="Brescovit A.D."/>
            <person name="Santos A.J."/>
        </authorList>
    </citation>
    <scope>NUCLEOTIDE SEQUENCE</scope>
    <source>
        <tissue evidence="1">Shoot tissue taken approximately 20 cm above the soil surface</tissue>
    </source>
</reference>
<dbReference type="AlphaFoldDB" id="A0A0A9BNZ1"/>
<name>A0A0A9BNZ1_ARUDO</name>
<proteinExistence type="predicted"/>
<protein>
    <submittedName>
        <fullName evidence="1">Uncharacterized protein</fullName>
    </submittedName>
</protein>